<dbReference type="EMBL" id="JAVRRD010000017">
    <property type="protein sequence ID" value="KAK5050450.1"/>
    <property type="molecule type" value="Genomic_DNA"/>
</dbReference>
<dbReference type="AlphaFoldDB" id="A0AAV9N9I5"/>
<comment type="caution">
    <text evidence="1">The sequence shown here is derived from an EMBL/GenBank/DDBJ whole genome shotgun (WGS) entry which is preliminary data.</text>
</comment>
<dbReference type="RefSeq" id="XP_064705036.1">
    <property type="nucleotide sequence ID" value="XM_064847315.1"/>
</dbReference>
<accession>A0AAV9N9I5</accession>
<keyword evidence="2" id="KW-1185">Reference proteome</keyword>
<evidence type="ECO:0000313" key="2">
    <source>
        <dbReference type="Proteomes" id="UP001358417"/>
    </source>
</evidence>
<dbReference type="GeneID" id="89971914"/>
<name>A0AAV9N9I5_9EURO</name>
<organism evidence="1 2">
    <name type="scientific">Exophiala bonariae</name>
    <dbReference type="NCBI Taxonomy" id="1690606"/>
    <lineage>
        <taxon>Eukaryota</taxon>
        <taxon>Fungi</taxon>
        <taxon>Dikarya</taxon>
        <taxon>Ascomycota</taxon>
        <taxon>Pezizomycotina</taxon>
        <taxon>Eurotiomycetes</taxon>
        <taxon>Chaetothyriomycetidae</taxon>
        <taxon>Chaetothyriales</taxon>
        <taxon>Herpotrichiellaceae</taxon>
        <taxon>Exophiala</taxon>
    </lineage>
</organism>
<reference evidence="1 2" key="1">
    <citation type="submission" date="2023-08" db="EMBL/GenBank/DDBJ databases">
        <title>Black Yeasts Isolated from many extreme environments.</title>
        <authorList>
            <person name="Coleine C."/>
            <person name="Stajich J.E."/>
            <person name="Selbmann L."/>
        </authorList>
    </citation>
    <scope>NUCLEOTIDE SEQUENCE [LARGE SCALE GENOMIC DNA]</scope>
    <source>
        <strain evidence="1 2">CCFEE 5792</strain>
    </source>
</reference>
<dbReference type="Proteomes" id="UP001358417">
    <property type="component" value="Unassembled WGS sequence"/>
</dbReference>
<protein>
    <recommendedName>
        <fullName evidence="3">SNF2 N-terminal domain-containing protein</fullName>
    </recommendedName>
</protein>
<evidence type="ECO:0008006" key="3">
    <source>
        <dbReference type="Google" id="ProtNLM"/>
    </source>
</evidence>
<proteinExistence type="predicted"/>
<gene>
    <name evidence="1" type="ORF">LTR84_003731</name>
</gene>
<evidence type="ECO:0000313" key="1">
    <source>
        <dbReference type="EMBL" id="KAK5050450.1"/>
    </source>
</evidence>
<sequence>MSEKQATKVRTVPDWQCPFLLHEMFNVAWVDEVHEIKRDDGSQALSLEWLRAEFTGLASASPGINGIEDFRKYLKVMLVREESTAEERAQASVDEPRLNLFTIGYRCNHLYL</sequence>